<reference evidence="3" key="1">
    <citation type="journal article" date="2019" name="Int. J. Syst. Evol. Microbiol.">
        <title>The Global Catalogue of Microorganisms (GCM) 10K type strain sequencing project: providing services to taxonomists for standard genome sequencing and annotation.</title>
        <authorList>
            <consortium name="The Broad Institute Genomics Platform"/>
            <consortium name="The Broad Institute Genome Sequencing Center for Infectious Disease"/>
            <person name="Wu L."/>
            <person name="Ma J."/>
        </authorList>
    </citation>
    <scope>NUCLEOTIDE SEQUENCE [LARGE SCALE GENOMIC DNA]</scope>
    <source>
        <strain evidence="3">JCM 4816</strain>
    </source>
</reference>
<feature type="compositionally biased region" description="Basic and acidic residues" evidence="1">
    <location>
        <begin position="46"/>
        <end position="55"/>
    </location>
</feature>
<comment type="caution">
    <text evidence="2">The sequence shown here is derived from an EMBL/GenBank/DDBJ whole genome shotgun (WGS) entry which is preliminary data.</text>
</comment>
<dbReference type="EMBL" id="BAAAXF010000025">
    <property type="protein sequence ID" value="GAA3496584.1"/>
    <property type="molecule type" value="Genomic_DNA"/>
</dbReference>
<proteinExistence type="predicted"/>
<organism evidence="2 3">
    <name type="scientific">Streptomyces prasinosporus</name>
    <dbReference type="NCBI Taxonomy" id="68256"/>
    <lineage>
        <taxon>Bacteria</taxon>
        <taxon>Bacillati</taxon>
        <taxon>Actinomycetota</taxon>
        <taxon>Actinomycetes</taxon>
        <taxon>Kitasatosporales</taxon>
        <taxon>Streptomycetaceae</taxon>
        <taxon>Streptomyces</taxon>
        <taxon>Streptomyces albogriseolus group</taxon>
    </lineage>
</organism>
<evidence type="ECO:0000256" key="1">
    <source>
        <dbReference type="SAM" id="MobiDB-lite"/>
    </source>
</evidence>
<sequence length="100" mass="10288">MVGIGCNDRDPVRVPGPPGDRTRAAPDPCGAGSGAGHPRRATARPPRSDRSDRPSAPRAPGAGAEAQALRGPCRCWAERVVMGKNCPMQTASASQDGACR</sequence>
<evidence type="ECO:0000313" key="2">
    <source>
        <dbReference type="EMBL" id="GAA3496584.1"/>
    </source>
</evidence>
<accession>A0ABP6TP63</accession>
<name>A0ABP6TP63_9ACTN</name>
<feature type="region of interest" description="Disordered" evidence="1">
    <location>
        <begin position="1"/>
        <end position="69"/>
    </location>
</feature>
<gene>
    <name evidence="2" type="ORF">GCM10019016_036850</name>
</gene>
<protein>
    <submittedName>
        <fullName evidence="2">Uncharacterized protein</fullName>
    </submittedName>
</protein>
<keyword evidence="3" id="KW-1185">Reference proteome</keyword>
<dbReference type="Proteomes" id="UP001501455">
    <property type="component" value="Unassembled WGS sequence"/>
</dbReference>
<evidence type="ECO:0000313" key="3">
    <source>
        <dbReference type="Proteomes" id="UP001501455"/>
    </source>
</evidence>